<gene>
    <name evidence="1" type="ORF">ACFQEV_02110</name>
</gene>
<dbReference type="RefSeq" id="WP_379692293.1">
    <property type="nucleotide sequence ID" value="NZ_JBHSXH010000005.1"/>
</dbReference>
<evidence type="ECO:0000313" key="2">
    <source>
        <dbReference type="Proteomes" id="UP001596408"/>
    </source>
</evidence>
<name>A0ABD5TY59_9EURY</name>
<proteinExistence type="predicted"/>
<dbReference type="AlphaFoldDB" id="A0ABD5TY59"/>
<accession>A0ABD5TY59</accession>
<dbReference type="Proteomes" id="UP001596408">
    <property type="component" value="Unassembled WGS sequence"/>
</dbReference>
<protein>
    <submittedName>
        <fullName evidence="1">Uncharacterized protein</fullName>
    </submittedName>
</protein>
<dbReference type="EMBL" id="JBHSXH010000005">
    <property type="protein sequence ID" value="MFC6823795.1"/>
    <property type="molecule type" value="Genomic_DNA"/>
</dbReference>
<keyword evidence="2" id="KW-1185">Reference proteome</keyword>
<sequence length="86" mass="9516">MPFDAADTSGSFTVRWLDINTSEWAEETSARAESDQIELETPSDDRWVAVIRAAKELTHVLSMVLSVWSNLTTGLRSVWSKAGETG</sequence>
<evidence type="ECO:0000313" key="1">
    <source>
        <dbReference type="EMBL" id="MFC6823795.1"/>
    </source>
</evidence>
<organism evidence="1 2">
    <name type="scientific">Halopelagius fulvigenes</name>
    <dbReference type="NCBI Taxonomy" id="1198324"/>
    <lineage>
        <taxon>Archaea</taxon>
        <taxon>Methanobacteriati</taxon>
        <taxon>Methanobacteriota</taxon>
        <taxon>Stenosarchaea group</taxon>
        <taxon>Halobacteria</taxon>
        <taxon>Halobacteriales</taxon>
        <taxon>Haloferacaceae</taxon>
    </lineage>
</organism>
<comment type="caution">
    <text evidence="1">The sequence shown here is derived from an EMBL/GenBank/DDBJ whole genome shotgun (WGS) entry which is preliminary data.</text>
</comment>
<reference evidence="1 2" key="1">
    <citation type="journal article" date="2019" name="Int. J. Syst. Evol. Microbiol.">
        <title>The Global Catalogue of Microorganisms (GCM) 10K type strain sequencing project: providing services to taxonomists for standard genome sequencing and annotation.</title>
        <authorList>
            <consortium name="The Broad Institute Genomics Platform"/>
            <consortium name="The Broad Institute Genome Sequencing Center for Infectious Disease"/>
            <person name="Wu L."/>
            <person name="Ma J."/>
        </authorList>
    </citation>
    <scope>NUCLEOTIDE SEQUENCE [LARGE SCALE GENOMIC DNA]</scope>
    <source>
        <strain evidence="1 2">YIM 94188</strain>
    </source>
</reference>